<feature type="domain" description="Metallo-beta-lactamase" evidence="1">
    <location>
        <begin position="36"/>
        <end position="226"/>
    </location>
</feature>
<organism evidence="2 3">
    <name type="scientific">Ornithinibacillus caprae</name>
    <dbReference type="NCBI Taxonomy" id="2678566"/>
    <lineage>
        <taxon>Bacteria</taxon>
        <taxon>Bacillati</taxon>
        <taxon>Bacillota</taxon>
        <taxon>Bacilli</taxon>
        <taxon>Bacillales</taxon>
        <taxon>Bacillaceae</taxon>
        <taxon>Ornithinibacillus</taxon>
    </lineage>
</organism>
<name>A0A6N8FFQ3_9BACI</name>
<dbReference type="InterPro" id="IPR035681">
    <property type="entry name" value="ComA-like_MBL"/>
</dbReference>
<dbReference type="AlphaFoldDB" id="A0A6N8FFQ3"/>
<keyword evidence="2" id="KW-0378">Hydrolase</keyword>
<protein>
    <submittedName>
        <fullName evidence="2">MBL fold metallo-hydrolase</fullName>
    </submittedName>
</protein>
<accession>A0A6N8FFQ3</accession>
<dbReference type="Proteomes" id="UP000469125">
    <property type="component" value="Unassembled WGS sequence"/>
</dbReference>
<reference evidence="2 3" key="1">
    <citation type="submission" date="2019-11" db="EMBL/GenBank/DDBJ databases">
        <authorList>
            <person name="Li X."/>
        </authorList>
    </citation>
    <scope>NUCLEOTIDE SEQUENCE [LARGE SCALE GENOMIC DNA]</scope>
    <source>
        <strain evidence="2 3">L9</strain>
    </source>
</reference>
<dbReference type="SUPFAM" id="SSF56281">
    <property type="entry name" value="Metallo-hydrolase/oxidoreductase"/>
    <property type="match status" value="1"/>
</dbReference>
<dbReference type="InterPro" id="IPR052159">
    <property type="entry name" value="Competence_DNA_uptake"/>
</dbReference>
<dbReference type="CDD" id="cd07731">
    <property type="entry name" value="ComA-like_MBL-fold"/>
    <property type="match status" value="1"/>
</dbReference>
<comment type="caution">
    <text evidence="2">The sequence shown here is derived from an EMBL/GenBank/DDBJ whole genome shotgun (WGS) entry which is preliminary data.</text>
</comment>
<dbReference type="PANTHER" id="PTHR30619:SF7">
    <property type="entry name" value="BETA-LACTAMASE DOMAIN PROTEIN"/>
    <property type="match status" value="1"/>
</dbReference>
<sequence>MQYFKRVVILIFISTILTGMTSQEPRPDELVVHFINVGQGDSILIQTPNEKNILIDGGPPKAGKKVVKYLENRDVKEIDLLIATHPDKDHVGGLPEVMRSIETNRIIDSGKLHTTQTYAKYLNTVRKEKIPIKIAKQNEKIKIDPLVDITVLNTYDKGKNNNQSSIALKISYQEIDFLLLSDIEKKQEKQLIKKYDVNAEIMKVAHHGSKTSSSLEFLQEVDPQVAILTYSKKNDYGHPVNRVIENLYNINAQIYSTAVFGDIVIRTEGENFFVFPKKSPMEGLLEKTS</sequence>
<evidence type="ECO:0000259" key="1">
    <source>
        <dbReference type="Pfam" id="PF00753"/>
    </source>
</evidence>
<dbReference type="InterPro" id="IPR001279">
    <property type="entry name" value="Metallo-B-lactamas"/>
</dbReference>
<dbReference type="Pfam" id="PF00753">
    <property type="entry name" value="Lactamase_B"/>
    <property type="match status" value="1"/>
</dbReference>
<gene>
    <name evidence="2" type="ORF">GMD78_08070</name>
</gene>
<dbReference type="InterPro" id="IPR036866">
    <property type="entry name" value="RibonucZ/Hydroxyglut_hydro"/>
</dbReference>
<evidence type="ECO:0000313" key="2">
    <source>
        <dbReference type="EMBL" id="MUK88343.1"/>
    </source>
</evidence>
<dbReference type="EMBL" id="WOCA01000005">
    <property type="protein sequence ID" value="MUK88343.1"/>
    <property type="molecule type" value="Genomic_DNA"/>
</dbReference>
<dbReference type="RefSeq" id="WP_155668334.1">
    <property type="nucleotide sequence ID" value="NZ_WOCA01000005.1"/>
</dbReference>
<proteinExistence type="predicted"/>
<dbReference type="GO" id="GO:0016787">
    <property type="term" value="F:hydrolase activity"/>
    <property type="evidence" value="ECO:0007669"/>
    <property type="project" value="UniProtKB-KW"/>
</dbReference>
<evidence type="ECO:0000313" key="3">
    <source>
        <dbReference type="Proteomes" id="UP000469125"/>
    </source>
</evidence>
<dbReference type="PANTHER" id="PTHR30619">
    <property type="entry name" value="DNA INTERNALIZATION/COMPETENCE PROTEIN COMEC/REC2"/>
    <property type="match status" value="1"/>
</dbReference>
<dbReference type="Gene3D" id="3.60.15.10">
    <property type="entry name" value="Ribonuclease Z/Hydroxyacylglutathione hydrolase-like"/>
    <property type="match status" value="1"/>
</dbReference>
<keyword evidence="3" id="KW-1185">Reference proteome</keyword>